<accession>A0A9W9P8I0</accession>
<reference evidence="2" key="2">
    <citation type="journal article" date="2023" name="IMA Fungus">
        <title>Comparative genomic study of the Penicillium genus elucidates a diverse pangenome and 15 lateral gene transfer events.</title>
        <authorList>
            <person name="Petersen C."/>
            <person name="Sorensen T."/>
            <person name="Nielsen M.R."/>
            <person name="Sondergaard T.E."/>
            <person name="Sorensen J.L."/>
            <person name="Fitzpatrick D.A."/>
            <person name="Frisvad J.C."/>
            <person name="Nielsen K.L."/>
        </authorList>
    </citation>
    <scope>NUCLEOTIDE SEQUENCE</scope>
    <source>
        <strain evidence="2">IBT 19713</strain>
    </source>
</reference>
<protein>
    <submittedName>
        <fullName evidence="2">Uncharacterized protein</fullName>
    </submittedName>
</protein>
<gene>
    <name evidence="2" type="ORF">N7468_004105</name>
</gene>
<dbReference type="Proteomes" id="UP001150941">
    <property type="component" value="Unassembled WGS sequence"/>
</dbReference>
<keyword evidence="1" id="KW-0812">Transmembrane</keyword>
<name>A0A9W9P8I0_9EURO</name>
<dbReference type="RefSeq" id="XP_058332405.1">
    <property type="nucleotide sequence ID" value="XM_058473402.1"/>
</dbReference>
<keyword evidence="1" id="KW-0472">Membrane</keyword>
<comment type="caution">
    <text evidence="2">The sequence shown here is derived from an EMBL/GenBank/DDBJ whole genome shotgun (WGS) entry which is preliminary data.</text>
</comment>
<keyword evidence="3" id="KW-1185">Reference proteome</keyword>
<dbReference type="GeneID" id="83200705"/>
<dbReference type="EMBL" id="JAPQKS010000003">
    <property type="protein sequence ID" value="KAJ5239486.1"/>
    <property type="molecule type" value="Genomic_DNA"/>
</dbReference>
<keyword evidence="1" id="KW-1133">Transmembrane helix</keyword>
<evidence type="ECO:0000313" key="2">
    <source>
        <dbReference type="EMBL" id="KAJ5239486.1"/>
    </source>
</evidence>
<sequence length="82" mass="9085">MCAVYNSNWLRAHLCNGAGAIFGMLALLSSAQTLIIASERLYFRQETSRPRPRLLALSSYQNNSASDEGQPAFMRLAAIESY</sequence>
<evidence type="ECO:0000313" key="3">
    <source>
        <dbReference type="Proteomes" id="UP001150941"/>
    </source>
</evidence>
<feature type="transmembrane region" description="Helical" evidence="1">
    <location>
        <begin position="20"/>
        <end position="43"/>
    </location>
</feature>
<organism evidence="2 3">
    <name type="scientific">Penicillium chermesinum</name>
    <dbReference type="NCBI Taxonomy" id="63820"/>
    <lineage>
        <taxon>Eukaryota</taxon>
        <taxon>Fungi</taxon>
        <taxon>Dikarya</taxon>
        <taxon>Ascomycota</taxon>
        <taxon>Pezizomycotina</taxon>
        <taxon>Eurotiomycetes</taxon>
        <taxon>Eurotiomycetidae</taxon>
        <taxon>Eurotiales</taxon>
        <taxon>Aspergillaceae</taxon>
        <taxon>Penicillium</taxon>
    </lineage>
</organism>
<evidence type="ECO:0000256" key="1">
    <source>
        <dbReference type="SAM" id="Phobius"/>
    </source>
</evidence>
<proteinExistence type="predicted"/>
<reference evidence="2" key="1">
    <citation type="submission" date="2022-11" db="EMBL/GenBank/DDBJ databases">
        <authorList>
            <person name="Petersen C."/>
        </authorList>
    </citation>
    <scope>NUCLEOTIDE SEQUENCE</scope>
    <source>
        <strain evidence="2">IBT 19713</strain>
    </source>
</reference>
<dbReference type="AlphaFoldDB" id="A0A9W9P8I0"/>